<evidence type="ECO:0000256" key="2">
    <source>
        <dbReference type="ARBA" id="ARBA00007317"/>
    </source>
</evidence>
<dbReference type="Gene3D" id="4.10.320.10">
    <property type="entry name" value="E3-binding domain"/>
    <property type="match status" value="1"/>
</dbReference>
<dbReference type="GO" id="GO:0005737">
    <property type="term" value="C:cytoplasm"/>
    <property type="evidence" value="ECO:0007669"/>
    <property type="project" value="TreeGrafter"/>
</dbReference>
<comment type="function">
    <text evidence="7">The pyruvate dehydrogenase complex catalyzes the overall conversion of pyruvate to acetyl-CoA and CO(2). It contains multiple copies of three enzymatic components: pyruvate dehydrogenase (E1), dihydrolipoamide acetyltransferase (E2) and lipoamide dehydrogenase (E3).</text>
</comment>
<dbReference type="SUPFAM" id="SSF51230">
    <property type="entry name" value="Single hybrid motif"/>
    <property type="match status" value="1"/>
</dbReference>
<name>A0A4Q9WRY6_STAHO</name>
<dbReference type="PROSITE" id="PS51826">
    <property type="entry name" value="PSBD"/>
    <property type="match status" value="1"/>
</dbReference>
<dbReference type="PANTHER" id="PTHR43178:SF5">
    <property type="entry name" value="LIPOAMIDE ACYLTRANSFERASE COMPONENT OF BRANCHED-CHAIN ALPHA-KETO ACID DEHYDROGENASE COMPLEX, MITOCHONDRIAL"/>
    <property type="match status" value="1"/>
</dbReference>
<comment type="catalytic activity">
    <reaction evidence="8">
        <text>N(6)-[(R)-dihydrolipoyl]-L-lysyl-[protein] + acetyl-CoA = N(6)-[(R)-S(8)-acetyldihydrolipoyl]-L-lysyl-[protein] + CoA</text>
        <dbReference type="Rhea" id="RHEA:17017"/>
        <dbReference type="Rhea" id="RHEA-COMP:10475"/>
        <dbReference type="Rhea" id="RHEA-COMP:10478"/>
        <dbReference type="ChEBI" id="CHEBI:57287"/>
        <dbReference type="ChEBI" id="CHEBI:57288"/>
        <dbReference type="ChEBI" id="CHEBI:83100"/>
        <dbReference type="ChEBI" id="CHEBI:83111"/>
        <dbReference type="EC" id="2.3.1.12"/>
    </reaction>
</comment>
<evidence type="ECO:0000256" key="4">
    <source>
        <dbReference type="ARBA" id="ARBA00022679"/>
    </source>
</evidence>
<dbReference type="InterPro" id="IPR001078">
    <property type="entry name" value="2-oxoacid_DH_actylTfrase"/>
</dbReference>
<dbReference type="Gene3D" id="2.40.50.100">
    <property type="match status" value="1"/>
</dbReference>
<dbReference type="InterPro" id="IPR036625">
    <property type="entry name" value="E3-bd_dom_sf"/>
</dbReference>
<accession>A0A4Q9WRY6</accession>
<dbReference type="PANTHER" id="PTHR43178">
    <property type="entry name" value="DIHYDROLIPOAMIDE ACETYLTRANSFERASE COMPONENT OF PYRUVATE DEHYDROGENASE COMPLEX"/>
    <property type="match status" value="1"/>
</dbReference>
<dbReference type="RefSeq" id="WP_017176259.1">
    <property type="nucleotide sequence ID" value="NZ_CABMJU010000010.1"/>
</dbReference>
<dbReference type="SUPFAM" id="SSF52777">
    <property type="entry name" value="CoA-dependent acyltransferases"/>
    <property type="match status" value="1"/>
</dbReference>
<keyword evidence="4 9" id="KW-0808">Transferase</keyword>
<evidence type="ECO:0000256" key="3">
    <source>
        <dbReference type="ARBA" id="ARBA00011484"/>
    </source>
</evidence>
<dbReference type="Pfam" id="PF00364">
    <property type="entry name" value="Biotin_lipoyl"/>
    <property type="match status" value="1"/>
</dbReference>
<dbReference type="InterPro" id="IPR000089">
    <property type="entry name" value="Biotin_lipoyl"/>
</dbReference>
<evidence type="ECO:0000256" key="9">
    <source>
        <dbReference type="RuleBase" id="RU003423"/>
    </source>
</evidence>
<evidence type="ECO:0000256" key="7">
    <source>
        <dbReference type="ARBA" id="ARBA00025211"/>
    </source>
</evidence>
<evidence type="ECO:0000256" key="1">
    <source>
        <dbReference type="ARBA" id="ARBA00001938"/>
    </source>
</evidence>
<keyword evidence="6 9" id="KW-0012">Acyltransferase</keyword>
<dbReference type="InterPro" id="IPR050743">
    <property type="entry name" value="2-oxoacid_DH_E2_comp"/>
</dbReference>
<dbReference type="GO" id="GO:0004742">
    <property type="term" value="F:dihydrolipoyllysine-residue acetyltransferase activity"/>
    <property type="evidence" value="ECO:0007669"/>
    <property type="project" value="UniProtKB-EC"/>
</dbReference>
<dbReference type="InterPro" id="IPR023213">
    <property type="entry name" value="CAT-like_dom_sf"/>
</dbReference>
<dbReference type="Pfam" id="PF02817">
    <property type="entry name" value="E3_binding"/>
    <property type="match status" value="1"/>
</dbReference>
<comment type="cofactor">
    <cofactor evidence="1 9">
        <name>(R)-lipoate</name>
        <dbReference type="ChEBI" id="CHEBI:83088"/>
    </cofactor>
</comment>
<evidence type="ECO:0000256" key="8">
    <source>
        <dbReference type="ARBA" id="ARBA00048370"/>
    </source>
</evidence>
<dbReference type="InterPro" id="IPR003016">
    <property type="entry name" value="2-oxoA_DH_lipoyl-BS"/>
</dbReference>
<sequence>MDVKMPKLGESVHEGTIEQWLVSEGDHVDEYEPLCEVVTDKVTAEVPSTISGTITELIATEGETIEINQTICKIQPDDTSLNSNQDDTNETNETPSQTQSNSVKSQSKPSNTNQSSKHSINNGRFSPVVFKIASENDIDLSQVPGTGFEGRVTKKDIETYIQENNQQNSKETYTTQITNHSETTSRNNNASSNEPLDDYTISVKGVRKAIAQNMVTSATEIPHGWMMIEVDATNLVKTRNHYKTVFKKQEGYNLTFFAFFVKAVAEALKSNPLLNSSWDGNEIIIHKDINISIAVADEDKLYVPVIKNADEKSIKGIAREINQLAQKARNQQLAQEDMTGGTFTVNNTGTFGSVSSMGIINHPQAAILQVESIVKKPVVIDDMIAIRNMVNLCISIDHRILDGVQTGRFMSQVKNRIESYSIETTNIY</sequence>
<dbReference type="SUPFAM" id="SSF47005">
    <property type="entry name" value="Peripheral subunit-binding domain of 2-oxo acid dehydrogenase complex"/>
    <property type="match status" value="1"/>
</dbReference>
<dbReference type="CDD" id="cd06849">
    <property type="entry name" value="lipoyl_domain"/>
    <property type="match status" value="1"/>
</dbReference>
<evidence type="ECO:0000256" key="5">
    <source>
        <dbReference type="ARBA" id="ARBA00022823"/>
    </source>
</evidence>
<proteinExistence type="inferred from homology"/>
<organism evidence="10 11">
    <name type="scientific">Staphylococcus hominis</name>
    <dbReference type="NCBI Taxonomy" id="1290"/>
    <lineage>
        <taxon>Bacteria</taxon>
        <taxon>Bacillati</taxon>
        <taxon>Bacillota</taxon>
        <taxon>Bacilli</taxon>
        <taxon>Bacillales</taxon>
        <taxon>Staphylococcaceae</taxon>
        <taxon>Staphylococcus</taxon>
    </lineage>
</organism>
<dbReference type="EMBL" id="JAGHKT020000001">
    <property type="protein sequence ID" value="MCM5671360.1"/>
    <property type="molecule type" value="Genomic_DNA"/>
</dbReference>
<dbReference type="Proteomes" id="UP000665944">
    <property type="component" value="Unassembled WGS sequence"/>
</dbReference>
<dbReference type="FunFam" id="3.30.559.10:FF:000007">
    <property type="entry name" value="Dihydrolipoamide acetyltransferase component of pyruvate dehydrogenase complex"/>
    <property type="match status" value="1"/>
</dbReference>
<keyword evidence="11" id="KW-1185">Reference proteome</keyword>
<evidence type="ECO:0000256" key="6">
    <source>
        <dbReference type="ARBA" id="ARBA00023315"/>
    </source>
</evidence>
<evidence type="ECO:0000313" key="11">
    <source>
        <dbReference type="Proteomes" id="UP000665944"/>
    </source>
</evidence>
<gene>
    <name evidence="10" type="ORF">J7T32_001085</name>
</gene>
<keyword evidence="5 9" id="KW-0450">Lipoyl</keyword>
<comment type="subunit">
    <text evidence="3">Forms a 24-polypeptide structural core with octahedral symmetry.</text>
</comment>
<dbReference type="Pfam" id="PF00198">
    <property type="entry name" value="2-oxoacid_dh"/>
    <property type="match status" value="1"/>
</dbReference>
<protein>
    <recommendedName>
        <fullName evidence="9">Dihydrolipoamide acetyltransferase component of pyruvate dehydrogenase complex</fullName>
        <ecNumber evidence="9">2.3.1.-</ecNumber>
    </recommendedName>
</protein>
<reference evidence="10 11" key="1">
    <citation type="submission" date="2022-06" db="EMBL/GenBank/DDBJ databases">
        <title>Staphylococcus hominis ShoR14 genome sequence.</title>
        <authorList>
            <person name="Yeo C.C."/>
            <person name="Chew C.H."/>
            <person name="Che Hamzah A.M."/>
            <person name="Al-Trad E.I."/>
        </authorList>
    </citation>
    <scope>NUCLEOTIDE SEQUENCE [LARGE SCALE GENOMIC DNA]</scope>
    <source>
        <strain evidence="10 11">ShoR14</strain>
    </source>
</reference>
<dbReference type="PROSITE" id="PS00189">
    <property type="entry name" value="LIPOYL"/>
    <property type="match status" value="1"/>
</dbReference>
<dbReference type="InterPro" id="IPR004167">
    <property type="entry name" value="PSBD"/>
</dbReference>
<comment type="similarity">
    <text evidence="2 9">Belongs to the 2-oxoacid dehydrogenase family.</text>
</comment>
<dbReference type="InterPro" id="IPR011053">
    <property type="entry name" value="Single_hybrid_motif"/>
</dbReference>
<dbReference type="EC" id="2.3.1.-" evidence="9"/>
<dbReference type="GO" id="GO:0031405">
    <property type="term" value="F:lipoic acid binding"/>
    <property type="evidence" value="ECO:0007669"/>
    <property type="project" value="TreeGrafter"/>
</dbReference>
<dbReference type="PROSITE" id="PS50968">
    <property type="entry name" value="BIOTINYL_LIPOYL"/>
    <property type="match status" value="1"/>
</dbReference>
<comment type="caution">
    <text evidence="10">The sequence shown here is derived from an EMBL/GenBank/DDBJ whole genome shotgun (WGS) entry which is preliminary data.</text>
</comment>
<evidence type="ECO:0000313" key="10">
    <source>
        <dbReference type="EMBL" id="MCM5671360.1"/>
    </source>
</evidence>
<dbReference type="Gene3D" id="3.30.559.10">
    <property type="entry name" value="Chloramphenicol acetyltransferase-like domain"/>
    <property type="match status" value="1"/>
</dbReference>
<dbReference type="AlphaFoldDB" id="A0A4Q9WRY6"/>